<reference evidence="1 2" key="1">
    <citation type="journal article" date="2022" name="Nat. Ecol. Evol.">
        <title>A masculinizing supergene underlies an exaggerated male reproductive morph in a spider.</title>
        <authorList>
            <person name="Hendrickx F."/>
            <person name="De Corte Z."/>
            <person name="Sonet G."/>
            <person name="Van Belleghem S.M."/>
            <person name="Kostlbacher S."/>
            <person name="Vangestel C."/>
        </authorList>
    </citation>
    <scope>NUCLEOTIDE SEQUENCE [LARGE SCALE GENOMIC DNA]</scope>
    <source>
        <strain evidence="1">W744_W776</strain>
    </source>
</reference>
<dbReference type="EMBL" id="JAFNEN010000374">
    <property type="protein sequence ID" value="KAG8184398.1"/>
    <property type="molecule type" value="Genomic_DNA"/>
</dbReference>
<dbReference type="Proteomes" id="UP000827092">
    <property type="component" value="Unassembled WGS sequence"/>
</dbReference>
<protein>
    <submittedName>
        <fullName evidence="1">Uncharacterized protein</fullName>
    </submittedName>
</protein>
<evidence type="ECO:0000313" key="2">
    <source>
        <dbReference type="Proteomes" id="UP000827092"/>
    </source>
</evidence>
<dbReference type="AlphaFoldDB" id="A0AAV6UKR2"/>
<evidence type="ECO:0000313" key="1">
    <source>
        <dbReference type="EMBL" id="KAG8184398.1"/>
    </source>
</evidence>
<comment type="caution">
    <text evidence="1">The sequence shown here is derived from an EMBL/GenBank/DDBJ whole genome shotgun (WGS) entry which is preliminary data.</text>
</comment>
<organism evidence="1 2">
    <name type="scientific">Oedothorax gibbosus</name>
    <dbReference type="NCBI Taxonomy" id="931172"/>
    <lineage>
        <taxon>Eukaryota</taxon>
        <taxon>Metazoa</taxon>
        <taxon>Ecdysozoa</taxon>
        <taxon>Arthropoda</taxon>
        <taxon>Chelicerata</taxon>
        <taxon>Arachnida</taxon>
        <taxon>Araneae</taxon>
        <taxon>Araneomorphae</taxon>
        <taxon>Entelegynae</taxon>
        <taxon>Araneoidea</taxon>
        <taxon>Linyphiidae</taxon>
        <taxon>Erigoninae</taxon>
        <taxon>Oedothorax</taxon>
    </lineage>
</organism>
<proteinExistence type="predicted"/>
<name>A0AAV6UKR2_9ARAC</name>
<gene>
    <name evidence="1" type="ORF">JTE90_004570</name>
</gene>
<keyword evidence="2" id="KW-1185">Reference proteome</keyword>
<sequence length="111" mass="11986">MEHRSQRRTVRRGFVENPSKKSFLVCYGIKKIVESSPSSHAFEFPEGGAEHCPLIGTGEKHLTVLAQRIPTVKVASSTRLCLSLCLGGGGPLNLSSSHAVALFPYSLVCMS</sequence>
<accession>A0AAV6UKR2</accession>